<dbReference type="NCBIfam" id="NF004270">
    <property type="entry name" value="PRK05687.2-1"/>
    <property type="match status" value="1"/>
</dbReference>
<dbReference type="AlphaFoldDB" id="A0AA48HXK4"/>
<dbReference type="Pfam" id="PF02108">
    <property type="entry name" value="FliH"/>
    <property type="match status" value="1"/>
</dbReference>
<dbReference type="Proteomes" id="UP001333710">
    <property type="component" value="Chromosome"/>
</dbReference>
<evidence type="ECO:0000256" key="9">
    <source>
        <dbReference type="ARBA" id="ARBA00023225"/>
    </source>
</evidence>
<keyword evidence="12" id="KW-0969">Cilium</keyword>
<protein>
    <recommendedName>
        <fullName evidence="4">Flagellar assembly protein FliH</fullName>
    </recommendedName>
</protein>
<keyword evidence="6" id="KW-0963">Cytoplasm</keyword>
<keyword evidence="9" id="KW-1006">Bacterial flagellum protein export</keyword>
<comment type="function">
    <text evidence="1">Needed for flagellar regrowth and assembly.</text>
</comment>
<comment type="similarity">
    <text evidence="3">Belongs to the FliH family.</text>
</comment>
<feature type="region of interest" description="Disordered" evidence="10">
    <location>
        <begin position="27"/>
        <end position="56"/>
    </location>
</feature>
<dbReference type="PRINTS" id="PR01003">
    <property type="entry name" value="FLGFLIH"/>
</dbReference>
<dbReference type="PANTHER" id="PTHR34982">
    <property type="entry name" value="YOP PROTEINS TRANSLOCATION PROTEIN L"/>
    <property type="match status" value="1"/>
</dbReference>
<organism evidence="12 13">
    <name type="scientific">Planctobacterium marinum</name>
    <dbReference type="NCBI Taxonomy" id="1631968"/>
    <lineage>
        <taxon>Bacteria</taxon>
        <taxon>Pseudomonadati</taxon>
        <taxon>Pseudomonadota</taxon>
        <taxon>Gammaproteobacteria</taxon>
        <taxon>Alteromonadales</taxon>
        <taxon>Alteromonadaceae</taxon>
        <taxon>Planctobacterium</taxon>
    </lineage>
</organism>
<dbReference type="InterPro" id="IPR000563">
    <property type="entry name" value="Flag_FliH"/>
</dbReference>
<feature type="domain" description="Flagellar assembly protein FliH/Type III secretion system HrpE" evidence="11">
    <location>
        <begin position="117"/>
        <end position="242"/>
    </location>
</feature>
<evidence type="ECO:0000256" key="1">
    <source>
        <dbReference type="ARBA" id="ARBA00003041"/>
    </source>
</evidence>
<dbReference type="GO" id="GO:0009288">
    <property type="term" value="C:bacterial-type flagellum"/>
    <property type="evidence" value="ECO:0007669"/>
    <property type="project" value="InterPro"/>
</dbReference>
<dbReference type="RefSeq" id="WP_338293836.1">
    <property type="nucleotide sequence ID" value="NZ_AP027272.1"/>
</dbReference>
<evidence type="ECO:0000256" key="3">
    <source>
        <dbReference type="ARBA" id="ARBA00006602"/>
    </source>
</evidence>
<dbReference type="GO" id="GO:0044781">
    <property type="term" value="P:bacterial-type flagellum organization"/>
    <property type="evidence" value="ECO:0007669"/>
    <property type="project" value="UniProtKB-KW"/>
</dbReference>
<dbReference type="GO" id="GO:0003774">
    <property type="term" value="F:cytoskeletal motor activity"/>
    <property type="evidence" value="ECO:0007669"/>
    <property type="project" value="InterPro"/>
</dbReference>
<keyword evidence="12" id="KW-0966">Cell projection</keyword>
<dbReference type="EMBL" id="AP027272">
    <property type="protein sequence ID" value="BDX07738.1"/>
    <property type="molecule type" value="Genomic_DNA"/>
</dbReference>
<evidence type="ECO:0000313" key="12">
    <source>
        <dbReference type="EMBL" id="BDX07738.1"/>
    </source>
</evidence>
<proteinExistence type="inferred from homology"/>
<evidence type="ECO:0000256" key="5">
    <source>
        <dbReference type="ARBA" id="ARBA00022448"/>
    </source>
</evidence>
<dbReference type="InterPro" id="IPR051472">
    <property type="entry name" value="T3SS_Stator/FliH"/>
</dbReference>
<dbReference type="GO" id="GO:0015031">
    <property type="term" value="P:protein transport"/>
    <property type="evidence" value="ECO:0007669"/>
    <property type="project" value="UniProtKB-KW"/>
</dbReference>
<dbReference type="InterPro" id="IPR018035">
    <property type="entry name" value="Flagellar_FliH/T3SS_HrpE"/>
</dbReference>
<gene>
    <name evidence="12" type="primary">fliH</name>
    <name evidence="12" type="ORF">MACH26_32590</name>
</gene>
<dbReference type="KEGG" id="pmaw:MACH26_32590"/>
<comment type="subcellular location">
    <subcellularLocation>
        <location evidence="2">Cytoplasm</location>
    </subcellularLocation>
</comment>
<reference evidence="12" key="1">
    <citation type="submission" date="2023-01" db="EMBL/GenBank/DDBJ databases">
        <title>Complete genome sequence of Planctobacterium marinum strain Dej080120_11.</title>
        <authorList>
            <person name="Ueki S."/>
            <person name="Maruyama F."/>
        </authorList>
    </citation>
    <scope>NUCLEOTIDE SEQUENCE</scope>
    <source>
        <strain evidence="12">Dej080120_11</strain>
    </source>
</reference>
<accession>A0AA48HXK4</accession>
<evidence type="ECO:0000256" key="2">
    <source>
        <dbReference type="ARBA" id="ARBA00004496"/>
    </source>
</evidence>
<evidence type="ECO:0000259" key="11">
    <source>
        <dbReference type="Pfam" id="PF02108"/>
    </source>
</evidence>
<keyword evidence="7" id="KW-1005">Bacterial flagellum biogenesis</keyword>
<sequence length="260" mass="29821">MVDFVNDEQNEEFKSFEIPYVEDQKPKFKSESNAFNKTSDWKWEPPEEEEEILPPTAEEIEAIRKAAYEEGFLQGLDEGQLKGYEEGLEKGTEEGQKKGYEQGLSEGLQEGRDIIQQQMQAWQSLNGSLQEPLTLVEAELEKELTQLAVALARSVIRTEVQLNENIIFEALKSGLKVLPIRENGYQINLHPEDLTLVKQHFSEEEIQQHNWILVESVGQSRGGCEIVTDSNAVDVSIERRVRESLDKFLLEQGLREREAR</sequence>
<evidence type="ECO:0000256" key="6">
    <source>
        <dbReference type="ARBA" id="ARBA00022490"/>
    </source>
</evidence>
<evidence type="ECO:0000256" key="8">
    <source>
        <dbReference type="ARBA" id="ARBA00022927"/>
    </source>
</evidence>
<keyword evidence="12" id="KW-0282">Flagellum</keyword>
<keyword evidence="5" id="KW-0813">Transport</keyword>
<keyword evidence="8" id="KW-0653">Protein transport</keyword>
<evidence type="ECO:0000256" key="7">
    <source>
        <dbReference type="ARBA" id="ARBA00022795"/>
    </source>
</evidence>
<dbReference type="GO" id="GO:0005829">
    <property type="term" value="C:cytosol"/>
    <property type="evidence" value="ECO:0007669"/>
    <property type="project" value="TreeGrafter"/>
</dbReference>
<evidence type="ECO:0000256" key="10">
    <source>
        <dbReference type="SAM" id="MobiDB-lite"/>
    </source>
</evidence>
<dbReference type="PANTHER" id="PTHR34982:SF1">
    <property type="entry name" value="FLAGELLAR ASSEMBLY PROTEIN FLIH"/>
    <property type="match status" value="1"/>
</dbReference>
<keyword evidence="13" id="KW-1185">Reference proteome</keyword>
<evidence type="ECO:0000256" key="4">
    <source>
        <dbReference type="ARBA" id="ARBA00016507"/>
    </source>
</evidence>
<evidence type="ECO:0000313" key="13">
    <source>
        <dbReference type="Proteomes" id="UP001333710"/>
    </source>
</evidence>
<name>A0AA48HXK4_9ALTE</name>
<dbReference type="GO" id="GO:0071973">
    <property type="term" value="P:bacterial-type flagellum-dependent cell motility"/>
    <property type="evidence" value="ECO:0007669"/>
    <property type="project" value="InterPro"/>
</dbReference>